<dbReference type="PANTHER" id="PTHR44757:SF2">
    <property type="entry name" value="BIOFILM ARCHITECTURE MAINTENANCE PROTEIN MBAA"/>
    <property type="match status" value="1"/>
</dbReference>
<keyword evidence="5" id="KW-1185">Reference proteome</keyword>
<keyword evidence="1" id="KW-0472">Membrane</keyword>
<evidence type="ECO:0000313" key="4">
    <source>
        <dbReference type="EMBL" id="RUO37672.1"/>
    </source>
</evidence>
<name>A0A432WV84_9GAMM</name>
<dbReference type="Gene3D" id="3.20.20.450">
    <property type="entry name" value="EAL domain"/>
    <property type="match status" value="1"/>
</dbReference>
<dbReference type="SUPFAM" id="SSF55073">
    <property type="entry name" value="Nucleotide cyclase"/>
    <property type="match status" value="1"/>
</dbReference>
<dbReference type="InterPro" id="IPR001633">
    <property type="entry name" value="EAL_dom"/>
</dbReference>
<comment type="caution">
    <text evidence="4">The sequence shown here is derived from an EMBL/GenBank/DDBJ whole genome shotgun (WGS) entry which is preliminary data.</text>
</comment>
<reference evidence="5" key="1">
    <citation type="journal article" date="2018" name="Front. Microbiol.">
        <title>Genome-Based Analysis Reveals the Taxonomy and Diversity of the Family Idiomarinaceae.</title>
        <authorList>
            <person name="Liu Y."/>
            <person name="Lai Q."/>
            <person name="Shao Z."/>
        </authorList>
    </citation>
    <scope>NUCLEOTIDE SEQUENCE [LARGE SCALE GENOMIC DNA]</scope>
    <source>
        <strain evidence="5">AIS</strain>
    </source>
</reference>
<dbReference type="InterPro" id="IPR000160">
    <property type="entry name" value="GGDEF_dom"/>
</dbReference>
<feature type="transmembrane region" description="Helical" evidence="1">
    <location>
        <begin position="46"/>
        <end position="64"/>
    </location>
</feature>
<protein>
    <recommendedName>
        <fullName evidence="6">Bifunctional diguanylate cyclase/phosphodiesterase</fullName>
    </recommendedName>
</protein>
<proteinExistence type="predicted"/>
<dbReference type="NCBIfam" id="TIGR00254">
    <property type="entry name" value="GGDEF"/>
    <property type="match status" value="1"/>
</dbReference>
<keyword evidence="1" id="KW-1133">Transmembrane helix</keyword>
<dbReference type="Proteomes" id="UP000286934">
    <property type="component" value="Unassembled WGS sequence"/>
</dbReference>
<dbReference type="Pfam" id="PF00990">
    <property type="entry name" value="GGDEF"/>
    <property type="match status" value="1"/>
</dbReference>
<accession>A0A432WV84</accession>
<dbReference type="SUPFAM" id="SSF141868">
    <property type="entry name" value="EAL domain-like"/>
    <property type="match status" value="1"/>
</dbReference>
<dbReference type="EMBL" id="PIPP01000002">
    <property type="protein sequence ID" value="RUO37672.1"/>
    <property type="molecule type" value="Genomic_DNA"/>
</dbReference>
<evidence type="ECO:0000313" key="5">
    <source>
        <dbReference type="Proteomes" id="UP000286934"/>
    </source>
</evidence>
<feature type="domain" description="GGDEF" evidence="3">
    <location>
        <begin position="520"/>
        <end position="653"/>
    </location>
</feature>
<dbReference type="InterPro" id="IPR029787">
    <property type="entry name" value="Nucleotide_cyclase"/>
</dbReference>
<feature type="transmembrane region" description="Helical" evidence="1">
    <location>
        <begin position="134"/>
        <end position="153"/>
    </location>
</feature>
<evidence type="ECO:0008006" key="6">
    <source>
        <dbReference type="Google" id="ProtNLM"/>
    </source>
</evidence>
<organism evidence="4 5">
    <name type="scientific">Aliidiomarina shirensis</name>
    <dbReference type="NCBI Taxonomy" id="1048642"/>
    <lineage>
        <taxon>Bacteria</taxon>
        <taxon>Pseudomonadati</taxon>
        <taxon>Pseudomonadota</taxon>
        <taxon>Gammaproteobacteria</taxon>
        <taxon>Alteromonadales</taxon>
        <taxon>Idiomarinaceae</taxon>
        <taxon>Aliidiomarina</taxon>
    </lineage>
</organism>
<dbReference type="CDD" id="cd01948">
    <property type="entry name" value="EAL"/>
    <property type="match status" value="1"/>
</dbReference>
<dbReference type="PANTHER" id="PTHR44757">
    <property type="entry name" value="DIGUANYLATE CYCLASE DGCP"/>
    <property type="match status" value="1"/>
</dbReference>
<dbReference type="Pfam" id="PF00563">
    <property type="entry name" value="EAL"/>
    <property type="match status" value="1"/>
</dbReference>
<evidence type="ECO:0000259" key="2">
    <source>
        <dbReference type="PROSITE" id="PS50883"/>
    </source>
</evidence>
<dbReference type="SMART" id="SM00052">
    <property type="entry name" value="EAL"/>
    <property type="match status" value="1"/>
</dbReference>
<feature type="transmembrane region" description="Helical" evidence="1">
    <location>
        <begin position="71"/>
        <end position="89"/>
    </location>
</feature>
<dbReference type="PROSITE" id="PS50887">
    <property type="entry name" value="GGDEF"/>
    <property type="match status" value="1"/>
</dbReference>
<dbReference type="AlphaFoldDB" id="A0A432WV84"/>
<feature type="transmembrane region" description="Helical" evidence="1">
    <location>
        <begin position="198"/>
        <end position="220"/>
    </location>
</feature>
<gene>
    <name evidence="4" type="ORF">CWE13_06905</name>
</gene>
<dbReference type="PROSITE" id="PS50883">
    <property type="entry name" value="EAL"/>
    <property type="match status" value="1"/>
</dbReference>
<dbReference type="Gene3D" id="3.30.70.270">
    <property type="match status" value="1"/>
</dbReference>
<feature type="transmembrane region" description="Helical" evidence="1">
    <location>
        <begin position="159"/>
        <end position="186"/>
    </location>
</feature>
<feature type="transmembrane region" description="Helical" evidence="1">
    <location>
        <begin position="109"/>
        <end position="127"/>
    </location>
</feature>
<dbReference type="InterPro" id="IPR035919">
    <property type="entry name" value="EAL_sf"/>
</dbReference>
<evidence type="ECO:0000256" key="1">
    <source>
        <dbReference type="SAM" id="Phobius"/>
    </source>
</evidence>
<dbReference type="RefSeq" id="WP_126807108.1">
    <property type="nucleotide sequence ID" value="NZ_PIPP01000002.1"/>
</dbReference>
<dbReference type="InterPro" id="IPR052155">
    <property type="entry name" value="Biofilm_reg_signaling"/>
</dbReference>
<evidence type="ECO:0000259" key="3">
    <source>
        <dbReference type="PROSITE" id="PS50887"/>
    </source>
</evidence>
<keyword evidence="1" id="KW-0812">Transmembrane</keyword>
<dbReference type="OrthoDB" id="6597954at2"/>
<feature type="domain" description="EAL" evidence="2">
    <location>
        <begin position="662"/>
        <end position="914"/>
    </location>
</feature>
<dbReference type="CDD" id="cd01949">
    <property type="entry name" value="GGDEF"/>
    <property type="match status" value="1"/>
</dbReference>
<dbReference type="SMART" id="SM00267">
    <property type="entry name" value="GGDEF"/>
    <property type="match status" value="1"/>
</dbReference>
<feature type="transmembrane region" description="Helical" evidence="1">
    <location>
        <begin position="12"/>
        <end position="34"/>
    </location>
</feature>
<sequence>MKRHAITGNNSAIAVFYTIVVAALITGVIGLVVFSLKGKSQPLTEVLSPTAAFISLATGLSLLGAVRGLPILRFCFGLVVFVGSIYSSLNSSPWVELLNSVNGPETSLRWPVTVFFILIGACLIFGISPTKRRVLWRFGGYSTMLAGLTYSLMCWYSDWFTWFGSHPMVVSVSVFYLFLFGLALLIGSYQDSDKGVVLSWRAMAMMIASVTVVCSTWFILSAAEVKRVEEQIVATMQLAQENRERVLLNNVNMMQRLTQRWQNISEGKLDALVELDVSSYLSDMPQITAIMLVDTDNEVLYEQSKQDTSSYWLLGTPDVANYFRDTAGTSGVLIPLESIRGEGNPVVLMRLPIFRDNEQGQPALYGYVISIFDFPALINPAKADYESILHSYANIGSQYLLRGMGDSTHIIDLKTEQPLSLYRHSLDMEIPLGGVVGLVGFYSGVQDLRSLANLYTIVIASGLLLSALLVISMEASQTLRSQRGQLRVQATHDGLTGLANRAVLEERLHEWCEHTIRTGNGIAVAFIDLDGFKPVNDSLGLLVGDKLLQETARRLQGCMRNGSIVGRFGGDEFIVLIPRLRSEHPVTDLINEVLTSISQPYHIDQYRLYLTASIGITTTLQSPPDPKQLIQHADMAMYQAKRQGRNHYQFYSSEISERFHSSVTLRNELQHVLEQGALKLHYQPIIRCGDRKIIGCEALLRWERDDGSFVSPADFIPLAEDTGQIIPISAWVLQQACEDGLKLRELGDFSMAVNLSAVQFNRANFIEALTHTLNLTGFPAKNLHLELTESVLMEDSGRAIKLLESLRERKFSISIDDFGTGFSSLSYLKMLPIDTLKIDQTFIKDVLSGEHDAAITKTIIGMAQQLHLTVTAEGVETLEQAEFVEQAGCHFMQGFYFARPMPMNELIALVEQQKNL</sequence>
<dbReference type="InterPro" id="IPR043128">
    <property type="entry name" value="Rev_trsase/Diguanyl_cyclase"/>
</dbReference>